<dbReference type="AlphaFoldDB" id="A0A821QZW5"/>
<comment type="pathway">
    <text evidence="3">Phospholipid metabolism; CDP-diacylglycerol biosynthesis; CDP-diacylglycerol from sn-glycerol 3-phosphate: step 3/3.</text>
</comment>
<keyword evidence="15" id="KW-0472">Membrane</keyword>
<accession>A0A821QZW5</accession>
<dbReference type="Pfam" id="PF09139">
    <property type="entry name" value="Tam41_Mmp37"/>
    <property type="match status" value="1"/>
</dbReference>
<gene>
    <name evidence="20" type="ORF">QYT958_LOCUS25846</name>
</gene>
<evidence type="ECO:0000256" key="8">
    <source>
        <dbReference type="ARBA" id="ARBA00022516"/>
    </source>
</evidence>
<keyword evidence="8" id="KW-0444">Lipid biosynthesis</keyword>
<protein>
    <recommendedName>
        <fullName evidence="7">Phosphatidate cytidylyltransferase, mitochondrial</fullName>
        <ecNumber evidence="6">2.7.7.41</ecNumber>
    </recommendedName>
    <alternativeName>
        <fullName evidence="18">CDP-diacylglycerol synthase</fullName>
    </alternativeName>
    <alternativeName>
        <fullName evidence="19">Mitochondrial translocator assembly and maintenance protein 41 homolog</fullName>
    </alternativeName>
</protein>
<reference evidence="20" key="1">
    <citation type="submission" date="2021-02" db="EMBL/GenBank/DDBJ databases">
        <authorList>
            <person name="Nowell W R."/>
        </authorList>
    </citation>
    <scope>NUCLEOTIDE SEQUENCE</scope>
</reference>
<evidence type="ECO:0000256" key="14">
    <source>
        <dbReference type="ARBA" id="ARBA00023128"/>
    </source>
</evidence>
<evidence type="ECO:0000256" key="6">
    <source>
        <dbReference type="ARBA" id="ARBA00012487"/>
    </source>
</evidence>
<keyword evidence="16" id="KW-0594">Phospholipid biosynthesis</keyword>
<evidence type="ECO:0000313" key="20">
    <source>
        <dbReference type="EMBL" id="CAF4832565.1"/>
    </source>
</evidence>
<evidence type="ECO:0000256" key="18">
    <source>
        <dbReference type="ARBA" id="ARBA00029893"/>
    </source>
</evidence>
<evidence type="ECO:0000256" key="11">
    <source>
        <dbReference type="ARBA" id="ARBA00022792"/>
    </source>
</evidence>
<evidence type="ECO:0000256" key="5">
    <source>
        <dbReference type="ARBA" id="ARBA00005458"/>
    </source>
</evidence>
<dbReference type="PANTHER" id="PTHR13619:SF0">
    <property type="entry name" value="PHOSPHATIDATE CYTIDYLYLTRANSFERASE, MITOCHONDRIAL"/>
    <property type="match status" value="1"/>
</dbReference>
<dbReference type="PANTHER" id="PTHR13619">
    <property type="entry name" value="PHOSPHATIDATE CYTIDYLYLTRANSFERASE, MITOCHONDRIAL"/>
    <property type="match status" value="1"/>
</dbReference>
<comment type="cofactor">
    <cofactor evidence="1">
        <name>Mg(2+)</name>
        <dbReference type="ChEBI" id="CHEBI:18420"/>
    </cofactor>
</comment>
<keyword evidence="13" id="KW-0443">Lipid metabolism</keyword>
<dbReference type="UniPathway" id="UPA00557">
    <property type="reaction ID" value="UER00614"/>
</dbReference>
<proteinExistence type="inferred from homology"/>
<organism evidence="20 21">
    <name type="scientific">Rotaria socialis</name>
    <dbReference type="NCBI Taxonomy" id="392032"/>
    <lineage>
        <taxon>Eukaryota</taxon>
        <taxon>Metazoa</taxon>
        <taxon>Spiralia</taxon>
        <taxon>Gnathifera</taxon>
        <taxon>Rotifera</taxon>
        <taxon>Eurotatoria</taxon>
        <taxon>Bdelloidea</taxon>
        <taxon>Philodinida</taxon>
        <taxon>Philodinidae</taxon>
        <taxon>Rotaria</taxon>
    </lineage>
</organism>
<dbReference type="GO" id="GO:0016024">
    <property type="term" value="P:CDP-diacylglycerol biosynthetic process"/>
    <property type="evidence" value="ECO:0007669"/>
    <property type="project" value="UniProtKB-UniPathway"/>
</dbReference>
<name>A0A821QZW5_9BILA</name>
<comment type="similarity">
    <text evidence="5">Belongs to the TAM41 family.</text>
</comment>
<keyword evidence="9" id="KW-0808">Transferase</keyword>
<evidence type="ECO:0000256" key="2">
    <source>
        <dbReference type="ARBA" id="ARBA00004443"/>
    </source>
</evidence>
<evidence type="ECO:0000256" key="17">
    <source>
        <dbReference type="ARBA" id="ARBA00023264"/>
    </source>
</evidence>
<dbReference type="EC" id="2.7.7.41" evidence="6"/>
<dbReference type="EMBL" id="CAJOBR010005951">
    <property type="protein sequence ID" value="CAF4832565.1"/>
    <property type="molecule type" value="Genomic_DNA"/>
</dbReference>
<evidence type="ECO:0000256" key="13">
    <source>
        <dbReference type="ARBA" id="ARBA00023098"/>
    </source>
</evidence>
<evidence type="ECO:0000256" key="19">
    <source>
        <dbReference type="ARBA" id="ARBA00031502"/>
    </source>
</evidence>
<keyword evidence="14" id="KW-0496">Mitochondrion</keyword>
<keyword evidence="10" id="KW-0548">Nucleotidyltransferase</keyword>
<dbReference type="Proteomes" id="UP000663848">
    <property type="component" value="Unassembled WGS sequence"/>
</dbReference>
<evidence type="ECO:0000256" key="12">
    <source>
        <dbReference type="ARBA" id="ARBA00022842"/>
    </source>
</evidence>
<evidence type="ECO:0000256" key="7">
    <source>
        <dbReference type="ARBA" id="ARBA00018337"/>
    </source>
</evidence>
<evidence type="ECO:0000256" key="10">
    <source>
        <dbReference type="ARBA" id="ARBA00022695"/>
    </source>
</evidence>
<keyword evidence="11" id="KW-0999">Mitochondrion inner membrane</keyword>
<dbReference type="InterPro" id="IPR015222">
    <property type="entry name" value="Tam41"/>
</dbReference>
<sequence length="145" mass="16953">MTEFSSKILSNFPSTYAINEQSEQQHIVFSFGYGSGVLKQQQDIQEPTSLNQIDLIFVINHSFKFHEENLQLNPHHYSFLKYFGVSTIAKIQETRGARIYFNPYVKLNNDSNTLYKYGIISRRHLIRDLLDWETLYVAGRLQVSL</sequence>
<evidence type="ECO:0000313" key="21">
    <source>
        <dbReference type="Proteomes" id="UP000663848"/>
    </source>
</evidence>
<comment type="pathway">
    <text evidence="4">Lipid metabolism.</text>
</comment>
<comment type="caution">
    <text evidence="20">The sequence shown here is derived from an EMBL/GenBank/DDBJ whole genome shotgun (WGS) entry which is preliminary data.</text>
</comment>
<dbReference type="GO" id="GO:0005743">
    <property type="term" value="C:mitochondrial inner membrane"/>
    <property type="evidence" value="ECO:0007669"/>
    <property type="project" value="UniProtKB-SubCell"/>
</dbReference>
<dbReference type="GO" id="GO:0032049">
    <property type="term" value="P:cardiolipin biosynthetic process"/>
    <property type="evidence" value="ECO:0007669"/>
    <property type="project" value="InterPro"/>
</dbReference>
<comment type="subcellular location">
    <subcellularLocation>
        <location evidence="2">Mitochondrion inner membrane</location>
        <topology evidence="2">Peripheral membrane protein</topology>
        <orientation evidence="2">Matrix side</orientation>
    </subcellularLocation>
</comment>
<evidence type="ECO:0000256" key="16">
    <source>
        <dbReference type="ARBA" id="ARBA00023209"/>
    </source>
</evidence>
<evidence type="ECO:0000256" key="1">
    <source>
        <dbReference type="ARBA" id="ARBA00001946"/>
    </source>
</evidence>
<dbReference type="GO" id="GO:0004605">
    <property type="term" value="F:phosphatidate cytidylyltransferase activity"/>
    <property type="evidence" value="ECO:0007669"/>
    <property type="project" value="UniProtKB-EC"/>
</dbReference>
<evidence type="ECO:0000256" key="15">
    <source>
        <dbReference type="ARBA" id="ARBA00023136"/>
    </source>
</evidence>
<keyword evidence="12" id="KW-0460">Magnesium</keyword>
<keyword evidence="17" id="KW-1208">Phospholipid metabolism</keyword>
<evidence type="ECO:0000256" key="3">
    <source>
        <dbReference type="ARBA" id="ARBA00005119"/>
    </source>
</evidence>
<evidence type="ECO:0000256" key="9">
    <source>
        <dbReference type="ARBA" id="ARBA00022679"/>
    </source>
</evidence>
<evidence type="ECO:0000256" key="4">
    <source>
        <dbReference type="ARBA" id="ARBA00005189"/>
    </source>
</evidence>